<comment type="caution">
    <text evidence="3">The sequence shown here is derived from an EMBL/GenBank/DDBJ whole genome shotgun (WGS) entry which is preliminary data.</text>
</comment>
<feature type="non-terminal residue" evidence="3">
    <location>
        <position position="321"/>
    </location>
</feature>
<dbReference type="Pfam" id="PF09347">
    <property type="entry name" value="DUF1989"/>
    <property type="match status" value="1"/>
</dbReference>
<feature type="region of interest" description="Disordered" evidence="1">
    <location>
        <begin position="301"/>
        <end position="321"/>
    </location>
</feature>
<keyword evidence="4" id="KW-1185">Reference proteome</keyword>
<proteinExistence type="predicted"/>
<evidence type="ECO:0000313" key="4">
    <source>
        <dbReference type="Proteomes" id="UP001433268"/>
    </source>
</evidence>
<sequence length="321" mass="35767">MADQQTKSMSPADRARLEARKPVPKMPPAYLPTSGSPLAVDEELYRKIQQAPRVLDQEFLLPIRSGRAWKVKAGNVVRISTPEGAQVGDLNIWNAHNPRERFWASRTRQLHASHVSTHDRLWSCLPYMRPLATIIHDSLAWYGVDEHGGRVHDLLGTRCDPYINAVLSGSGSESGGTGYDYHCHSNLTRAVLEFGLGESDVHDVINIFQVTGLDEQGRYFMNPCPADKVDSLEFLAEQDLLMALSTCPGGDLSLWGFGADSEKEMVKCCRPLKVEVFRLEDEALLARSGWKPPTVAPYRGAHGMRIPRESPKVKSHSLLKD</sequence>
<feature type="region of interest" description="Disordered" evidence="1">
    <location>
        <begin position="1"/>
        <end position="34"/>
    </location>
</feature>
<dbReference type="GeneID" id="92050610"/>
<organism evidence="3 4">
    <name type="scientific">Apiospora hydei</name>
    <dbReference type="NCBI Taxonomy" id="1337664"/>
    <lineage>
        <taxon>Eukaryota</taxon>
        <taxon>Fungi</taxon>
        <taxon>Dikarya</taxon>
        <taxon>Ascomycota</taxon>
        <taxon>Pezizomycotina</taxon>
        <taxon>Sordariomycetes</taxon>
        <taxon>Xylariomycetidae</taxon>
        <taxon>Amphisphaeriales</taxon>
        <taxon>Apiosporaceae</taxon>
        <taxon>Apiospora</taxon>
    </lineage>
</organism>
<name>A0ABR1V5L5_9PEZI</name>
<evidence type="ECO:0000256" key="1">
    <source>
        <dbReference type="SAM" id="MobiDB-lite"/>
    </source>
</evidence>
<dbReference type="Proteomes" id="UP001433268">
    <property type="component" value="Unassembled WGS sequence"/>
</dbReference>
<evidence type="ECO:0000313" key="3">
    <source>
        <dbReference type="EMBL" id="KAK8066489.1"/>
    </source>
</evidence>
<evidence type="ECO:0000259" key="2">
    <source>
        <dbReference type="Pfam" id="PF09347"/>
    </source>
</evidence>
<dbReference type="EMBL" id="JAQQWN010000009">
    <property type="protein sequence ID" value="KAK8066489.1"/>
    <property type="molecule type" value="Genomic_DNA"/>
</dbReference>
<accession>A0ABR1V5L5</accession>
<dbReference type="PANTHER" id="PTHR31527:SF0">
    <property type="entry name" value="RE64534P"/>
    <property type="match status" value="1"/>
</dbReference>
<feature type="compositionally biased region" description="Basic and acidic residues" evidence="1">
    <location>
        <begin position="306"/>
        <end position="321"/>
    </location>
</feature>
<feature type="domain" description="DUF1989" evidence="2">
    <location>
        <begin position="61"/>
        <end position="241"/>
    </location>
</feature>
<protein>
    <submittedName>
        <fullName evidence="3">Meiotic chromosome segregation protein</fullName>
    </submittedName>
</protein>
<dbReference type="InterPro" id="IPR018959">
    <property type="entry name" value="DUF1989"/>
</dbReference>
<dbReference type="RefSeq" id="XP_066663242.1">
    <property type="nucleotide sequence ID" value="XM_066817550.1"/>
</dbReference>
<dbReference type="PANTHER" id="PTHR31527">
    <property type="entry name" value="RE64534P"/>
    <property type="match status" value="1"/>
</dbReference>
<gene>
    <name evidence="3" type="ORF">PG997_013236</name>
</gene>
<reference evidence="3 4" key="1">
    <citation type="submission" date="2023-01" db="EMBL/GenBank/DDBJ databases">
        <title>Analysis of 21 Apiospora genomes using comparative genomics revels a genus with tremendous synthesis potential of carbohydrate active enzymes and secondary metabolites.</title>
        <authorList>
            <person name="Sorensen T."/>
        </authorList>
    </citation>
    <scope>NUCLEOTIDE SEQUENCE [LARGE SCALE GENOMIC DNA]</scope>
    <source>
        <strain evidence="3 4">CBS 114990</strain>
    </source>
</reference>